<sequence length="84" mass="9350">MRTVTVRNLPEEVHRALRVRAAQHGRSTEAEIRAILQSTVCPPERIRLGTALAELARKSGLTNDEAAAMEKTRDKSAAEPLRFE</sequence>
<feature type="domain" description="Antitoxin FitA-like ribbon-helix-helix" evidence="2">
    <location>
        <begin position="3"/>
        <end position="40"/>
    </location>
</feature>
<accession>A0ABT1XMT9</accession>
<protein>
    <submittedName>
        <fullName evidence="3">Arc family DNA-binding protein</fullName>
    </submittedName>
</protein>
<evidence type="ECO:0000256" key="1">
    <source>
        <dbReference type="SAM" id="MobiDB-lite"/>
    </source>
</evidence>
<dbReference type="EMBL" id="JANKHG010000018">
    <property type="protein sequence ID" value="MCR2747424.1"/>
    <property type="molecule type" value="Genomic_DNA"/>
</dbReference>
<dbReference type="RefSeq" id="WP_257512636.1">
    <property type="nucleotide sequence ID" value="NZ_JANKHG010000018.1"/>
</dbReference>
<evidence type="ECO:0000259" key="2">
    <source>
        <dbReference type="Pfam" id="PF22513"/>
    </source>
</evidence>
<gene>
    <name evidence="3" type="ORF">NSP04_12245</name>
</gene>
<dbReference type="GO" id="GO:0003677">
    <property type="term" value="F:DNA binding"/>
    <property type="evidence" value="ECO:0007669"/>
    <property type="project" value="UniProtKB-KW"/>
</dbReference>
<feature type="region of interest" description="Disordered" evidence="1">
    <location>
        <begin position="59"/>
        <end position="84"/>
    </location>
</feature>
<comment type="caution">
    <text evidence="3">The sequence shown here is derived from an EMBL/GenBank/DDBJ whole genome shotgun (WGS) entry which is preliminary data.</text>
</comment>
<dbReference type="InterPro" id="IPR013321">
    <property type="entry name" value="Arc_rbn_hlx_hlx"/>
</dbReference>
<dbReference type="Pfam" id="PF22513">
    <property type="entry name" value="FitA-like_RHH"/>
    <property type="match status" value="1"/>
</dbReference>
<dbReference type="InterPro" id="IPR053853">
    <property type="entry name" value="FitA-like_RHH"/>
</dbReference>
<proteinExistence type="predicted"/>
<keyword evidence="4" id="KW-1185">Reference proteome</keyword>
<dbReference type="Gene3D" id="1.10.1220.10">
    <property type="entry name" value="Met repressor-like"/>
    <property type="match status" value="1"/>
</dbReference>
<keyword evidence="3" id="KW-0238">DNA-binding</keyword>
<organism evidence="3 4">
    <name type="scientific">Limnobacter parvus</name>
    <dbReference type="NCBI Taxonomy" id="2939690"/>
    <lineage>
        <taxon>Bacteria</taxon>
        <taxon>Pseudomonadati</taxon>
        <taxon>Pseudomonadota</taxon>
        <taxon>Betaproteobacteria</taxon>
        <taxon>Burkholderiales</taxon>
        <taxon>Burkholderiaceae</taxon>
        <taxon>Limnobacter</taxon>
    </lineage>
</organism>
<evidence type="ECO:0000313" key="4">
    <source>
        <dbReference type="Proteomes" id="UP001165267"/>
    </source>
</evidence>
<feature type="compositionally biased region" description="Basic and acidic residues" evidence="1">
    <location>
        <begin position="68"/>
        <end position="84"/>
    </location>
</feature>
<evidence type="ECO:0000313" key="3">
    <source>
        <dbReference type="EMBL" id="MCR2747424.1"/>
    </source>
</evidence>
<name>A0ABT1XMT9_9BURK</name>
<reference evidence="3" key="1">
    <citation type="submission" date="2022-07" db="EMBL/GenBank/DDBJ databases">
        <authorList>
            <person name="Xamxidin M."/>
        </authorList>
    </citation>
    <scope>NUCLEOTIDE SEQUENCE</scope>
    <source>
        <strain evidence="3">YS8-69</strain>
    </source>
</reference>
<dbReference type="Proteomes" id="UP001165267">
    <property type="component" value="Unassembled WGS sequence"/>
</dbReference>
<dbReference type="SUPFAM" id="SSF47598">
    <property type="entry name" value="Ribbon-helix-helix"/>
    <property type="match status" value="1"/>
</dbReference>
<dbReference type="InterPro" id="IPR010985">
    <property type="entry name" value="Ribbon_hlx_hlx"/>
</dbReference>